<feature type="transmembrane region" description="Helical" evidence="6">
    <location>
        <begin position="38"/>
        <end position="59"/>
    </location>
</feature>
<sequence length="317" mass="33646">MSSKLPKSTLVLLAFASVYLFWGSTYMAIHIAGEHLPVPVVSGARSLVTTLVILLICLARKKSLRVPKGEAWKLVLVGLLFMSGNNMLLTWGEKMVPSGFASLIVSTMPIMIALMEMVLPGGDALNKRGWAGTLLGTLGIVMLVWPSLHRGAALAGYSRPLLGVLVLLGAALSFGIGSVLSRRFHFKADTLVATGWQIGAAGLFNAAVAIGSGGLHRMVWTWPGFGAVVYLSIFGSLFGLVAFTYLLQNVAVTKVATYAFVNPVIAVLLGVLFLHERLAKTEILGMAVVVCGVAIVVLSRVNRTKREIVGMAGDAVE</sequence>
<protein>
    <submittedName>
        <fullName evidence="8">Drug/metabolite transporter (DMT)-like permease</fullName>
    </submittedName>
</protein>
<feature type="transmembrane region" description="Helical" evidence="6">
    <location>
        <begin position="281"/>
        <end position="301"/>
    </location>
</feature>
<organism evidence="8 9">
    <name type="scientific">Granulicella mallensis</name>
    <dbReference type="NCBI Taxonomy" id="940614"/>
    <lineage>
        <taxon>Bacteria</taxon>
        <taxon>Pseudomonadati</taxon>
        <taxon>Acidobacteriota</taxon>
        <taxon>Terriglobia</taxon>
        <taxon>Terriglobales</taxon>
        <taxon>Acidobacteriaceae</taxon>
        <taxon>Granulicella</taxon>
    </lineage>
</organism>
<feature type="transmembrane region" description="Helical" evidence="6">
    <location>
        <begin position="12"/>
        <end position="32"/>
    </location>
</feature>
<feature type="transmembrane region" description="Helical" evidence="6">
    <location>
        <begin position="98"/>
        <end position="118"/>
    </location>
</feature>
<dbReference type="InterPro" id="IPR000620">
    <property type="entry name" value="EamA_dom"/>
</dbReference>
<name>A0A7W7ZTD8_9BACT</name>
<feature type="transmembrane region" description="Helical" evidence="6">
    <location>
        <begin position="71"/>
        <end position="92"/>
    </location>
</feature>
<comment type="caution">
    <text evidence="8">The sequence shown here is derived from an EMBL/GenBank/DDBJ whole genome shotgun (WGS) entry which is preliminary data.</text>
</comment>
<evidence type="ECO:0000256" key="4">
    <source>
        <dbReference type="ARBA" id="ARBA00022989"/>
    </source>
</evidence>
<feature type="transmembrane region" description="Helical" evidence="6">
    <location>
        <begin position="130"/>
        <end position="148"/>
    </location>
</feature>
<feature type="domain" description="EamA" evidence="7">
    <location>
        <begin position="12"/>
        <end position="144"/>
    </location>
</feature>
<keyword evidence="5 6" id="KW-0472">Membrane</keyword>
<keyword evidence="3 6" id="KW-0812">Transmembrane</keyword>
<evidence type="ECO:0000313" key="8">
    <source>
        <dbReference type="EMBL" id="MBB5065414.1"/>
    </source>
</evidence>
<feature type="transmembrane region" description="Helical" evidence="6">
    <location>
        <begin position="160"/>
        <end position="180"/>
    </location>
</feature>
<evidence type="ECO:0000256" key="2">
    <source>
        <dbReference type="ARBA" id="ARBA00007362"/>
    </source>
</evidence>
<proteinExistence type="inferred from homology"/>
<feature type="transmembrane region" description="Helical" evidence="6">
    <location>
        <begin position="192"/>
        <end position="215"/>
    </location>
</feature>
<dbReference type="InterPro" id="IPR050638">
    <property type="entry name" value="AA-Vitamin_Transporters"/>
</dbReference>
<dbReference type="Gene3D" id="1.10.3730.20">
    <property type="match status" value="1"/>
</dbReference>
<dbReference type="AlphaFoldDB" id="A0A7W7ZTD8"/>
<evidence type="ECO:0000256" key="6">
    <source>
        <dbReference type="SAM" id="Phobius"/>
    </source>
</evidence>
<dbReference type="InterPro" id="IPR037185">
    <property type="entry name" value="EmrE-like"/>
</dbReference>
<dbReference type="SUPFAM" id="SSF103481">
    <property type="entry name" value="Multidrug resistance efflux transporter EmrE"/>
    <property type="match status" value="2"/>
</dbReference>
<feature type="domain" description="EamA" evidence="7">
    <location>
        <begin position="162"/>
        <end position="297"/>
    </location>
</feature>
<evidence type="ECO:0000313" key="9">
    <source>
        <dbReference type="Proteomes" id="UP000584867"/>
    </source>
</evidence>
<evidence type="ECO:0000259" key="7">
    <source>
        <dbReference type="Pfam" id="PF00892"/>
    </source>
</evidence>
<dbReference type="EMBL" id="JACHIO010000016">
    <property type="protein sequence ID" value="MBB5065414.1"/>
    <property type="molecule type" value="Genomic_DNA"/>
</dbReference>
<evidence type="ECO:0000256" key="1">
    <source>
        <dbReference type="ARBA" id="ARBA00004141"/>
    </source>
</evidence>
<feature type="transmembrane region" description="Helical" evidence="6">
    <location>
        <begin position="255"/>
        <end position="275"/>
    </location>
</feature>
<comment type="similarity">
    <text evidence="2">Belongs to the EamA transporter family.</text>
</comment>
<comment type="subcellular location">
    <subcellularLocation>
        <location evidence="1">Membrane</location>
        <topology evidence="1">Multi-pass membrane protein</topology>
    </subcellularLocation>
</comment>
<dbReference type="PANTHER" id="PTHR32322">
    <property type="entry name" value="INNER MEMBRANE TRANSPORTER"/>
    <property type="match status" value="1"/>
</dbReference>
<evidence type="ECO:0000256" key="5">
    <source>
        <dbReference type="ARBA" id="ARBA00023136"/>
    </source>
</evidence>
<dbReference type="Proteomes" id="UP000584867">
    <property type="component" value="Unassembled WGS sequence"/>
</dbReference>
<dbReference type="Pfam" id="PF00892">
    <property type="entry name" value="EamA"/>
    <property type="match status" value="2"/>
</dbReference>
<gene>
    <name evidence="8" type="ORF">HDF15_003782</name>
</gene>
<feature type="transmembrane region" description="Helical" evidence="6">
    <location>
        <begin position="227"/>
        <end position="248"/>
    </location>
</feature>
<evidence type="ECO:0000256" key="3">
    <source>
        <dbReference type="ARBA" id="ARBA00022692"/>
    </source>
</evidence>
<dbReference type="PANTHER" id="PTHR32322:SF2">
    <property type="entry name" value="EAMA DOMAIN-CONTAINING PROTEIN"/>
    <property type="match status" value="1"/>
</dbReference>
<accession>A0A7W7ZTD8</accession>
<reference evidence="8 9" key="1">
    <citation type="submission" date="2020-08" db="EMBL/GenBank/DDBJ databases">
        <title>Genomic Encyclopedia of Type Strains, Phase IV (KMG-V): Genome sequencing to study the core and pangenomes of soil and plant-associated prokaryotes.</title>
        <authorList>
            <person name="Whitman W."/>
        </authorList>
    </citation>
    <scope>NUCLEOTIDE SEQUENCE [LARGE SCALE GENOMIC DNA]</scope>
    <source>
        <strain evidence="8 9">X5P3</strain>
    </source>
</reference>
<dbReference type="GO" id="GO:0016020">
    <property type="term" value="C:membrane"/>
    <property type="evidence" value="ECO:0007669"/>
    <property type="project" value="UniProtKB-SubCell"/>
</dbReference>
<dbReference type="RefSeq" id="WP_184258076.1">
    <property type="nucleotide sequence ID" value="NZ_JACHIO010000016.1"/>
</dbReference>
<keyword evidence="4 6" id="KW-1133">Transmembrane helix</keyword>